<accession>A0ABM3Z8E5</accession>
<name>A0ABM3Z8E5_PANGU</name>
<dbReference type="PANTHER" id="PTHR22803">
    <property type="entry name" value="MANNOSE, PHOSPHOLIPASE, LECTIN RECEPTOR RELATED"/>
    <property type="match status" value="1"/>
</dbReference>
<evidence type="ECO:0000256" key="2">
    <source>
        <dbReference type="ARBA" id="ARBA00022525"/>
    </source>
</evidence>
<gene>
    <name evidence="7" type="primary">LOC117656235</name>
</gene>
<dbReference type="InterPro" id="IPR016187">
    <property type="entry name" value="CTDL_fold"/>
</dbReference>
<evidence type="ECO:0000313" key="6">
    <source>
        <dbReference type="Proteomes" id="UP001652622"/>
    </source>
</evidence>
<dbReference type="Proteomes" id="UP001652622">
    <property type="component" value="Unplaced"/>
</dbReference>
<proteinExistence type="predicted"/>
<feature type="domain" description="C-type lectin" evidence="5">
    <location>
        <begin position="117"/>
        <end position="240"/>
    </location>
</feature>
<evidence type="ECO:0000259" key="5">
    <source>
        <dbReference type="PROSITE" id="PS50041"/>
    </source>
</evidence>
<dbReference type="GeneID" id="117656235"/>
<dbReference type="InterPro" id="IPR016186">
    <property type="entry name" value="C-type_lectin-like/link_sf"/>
</dbReference>
<dbReference type="PRINTS" id="PR01504">
    <property type="entry name" value="PNCREATITSAP"/>
</dbReference>
<feature type="compositionally biased region" description="Basic residues" evidence="4">
    <location>
        <begin position="15"/>
        <end position="26"/>
    </location>
</feature>
<feature type="compositionally biased region" description="Basic and acidic residues" evidence="4">
    <location>
        <begin position="1"/>
        <end position="14"/>
    </location>
</feature>
<dbReference type="Gene3D" id="3.10.100.10">
    <property type="entry name" value="Mannose-Binding Protein A, subunit A"/>
    <property type="match status" value="1"/>
</dbReference>
<comment type="subcellular location">
    <subcellularLocation>
        <location evidence="1">Secreted</location>
    </subcellularLocation>
</comment>
<reference evidence="7" key="1">
    <citation type="submission" date="2025-08" db="UniProtKB">
        <authorList>
            <consortium name="RefSeq"/>
        </authorList>
    </citation>
    <scope>IDENTIFICATION</scope>
    <source>
        <tissue evidence="7">Blood</tissue>
    </source>
</reference>
<dbReference type="Pfam" id="PF00059">
    <property type="entry name" value="Lectin_C"/>
    <property type="match status" value="1"/>
</dbReference>
<dbReference type="InterPro" id="IPR050111">
    <property type="entry name" value="C-type_lectin/snaclec_domain"/>
</dbReference>
<evidence type="ECO:0000256" key="1">
    <source>
        <dbReference type="ARBA" id="ARBA00004613"/>
    </source>
</evidence>
<feature type="region of interest" description="Disordered" evidence="4">
    <location>
        <begin position="1"/>
        <end position="48"/>
    </location>
</feature>
<keyword evidence="2" id="KW-0964">Secreted</keyword>
<dbReference type="SUPFAM" id="SSF56436">
    <property type="entry name" value="C-type lectin-like"/>
    <property type="match status" value="1"/>
</dbReference>
<dbReference type="SMART" id="SM00034">
    <property type="entry name" value="CLECT"/>
    <property type="match status" value="1"/>
</dbReference>
<sequence>MPSGMDDLRIESSKRNGRGKQQRSRQGRSPLDRRNTARSDSPQRGCRSLGERGHLASILDAGETKDVAVYITSSPNKDLGPMEALSTFRLFLGGFLLAVSLPAGAEALECPGGWRQLKGYCYGFFNLKVTWMRAELECQSLMLNSHLASIVRAEEAELLAKYLDETYTQQSSVWIGMYENKIGTPEKRYFEWTDGTSVDYTSWAPGEPHHLKKHCAVLGKPDYKLWVTRWCNNYLPYLCKFEI</sequence>
<evidence type="ECO:0000256" key="3">
    <source>
        <dbReference type="ARBA" id="ARBA00023157"/>
    </source>
</evidence>
<keyword evidence="3" id="KW-1015">Disulfide bond</keyword>
<keyword evidence="6" id="KW-1185">Reference proteome</keyword>
<dbReference type="PROSITE" id="PS50041">
    <property type="entry name" value="C_TYPE_LECTIN_2"/>
    <property type="match status" value="1"/>
</dbReference>
<dbReference type="InterPro" id="IPR001304">
    <property type="entry name" value="C-type_lectin-like"/>
</dbReference>
<organism evidence="6 7">
    <name type="scientific">Pantherophis guttatus</name>
    <name type="common">Corn snake</name>
    <name type="synonym">Elaphe guttata</name>
    <dbReference type="NCBI Taxonomy" id="94885"/>
    <lineage>
        <taxon>Eukaryota</taxon>
        <taxon>Metazoa</taxon>
        <taxon>Chordata</taxon>
        <taxon>Craniata</taxon>
        <taxon>Vertebrata</taxon>
        <taxon>Euteleostomi</taxon>
        <taxon>Lepidosauria</taxon>
        <taxon>Squamata</taxon>
        <taxon>Bifurcata</taxon>
        <taxon>Unidentata</taxon>
        <taxon>Episquamata</taxon>
        <taxon>Toxicofera</taxon>
        <taxon>Serpentes</taxon>
        <taxon>Colubroidea</taxon>
        <taxon>Colubridae</taxon>
        <taxon>Colubrinae</taxon>
        <taxon>Pantherophis</taxon>
    </lineage>
</organism>
<protein>
    <submittedName>
        <fullName evidence="7">Snaclec coagulation factor IX-binding protein subunit A-like</fullName>
    </submittedName>
</protein>
<evidence type="ECO:0000256" key="4">
    <source>
        <dbReference type="SAM" id="MobiDB-lite"/>
    </source>
</evidence>
<evidence type="ECO:0000313" key="7">
    <source>
        <dbReference type="RefSeq" id="XP_060544632.1"/>
    </source>
</evidence>
<dbReference type="RefSeq" id="XP_060544632.1">
    <property type="nucleotide sequence ID" value="XM_060688649.1"/>
</dbReference>